<proteinExistence type="predicted"/>
<accession>A0ABV9MMQ6</accession>
<evidence type="ECO:0000313" key="2">
    <source>
        <dbReference type="Proteomes" id="UP001595884"/>
    </source>
</evidence>
<comment type="caution">
    <text evidence="1">The sequence shown here is derived from an EMBL/GenBank/DDBJ whole genome shotgun (WGS) entry which is preliminary data.</text>
</comment>
<reference evidence="2" key="1">
    <citation type="journal article" date="2019" name="Int. J. Syst. Evol. Microbiol.">
        <title>The Global Catalogue of Microorganisms (GCM) 10K type strain sequencing project: providing services to taxonomists for standard genome sequencing and annotation.</title>
        <authorList>
            <consortium name="The Broad Institute Genomics Platform"/>
            <consortium name="The Broad Institute Genome Sequencing Center for Infectious Disease"/>
            <person name="Wu L."/>
            <person name="Ma J."/>
        </authorList>
    </citation>
    <scope>NUCLEOTIDE SEQUENCE [LARGE SCALE GENOMIC DNA]</scope>
    <source>
        <strain evidence="2">CGMCC 1.12849</strain>
    </source>
</reference>
<organism evidence="1 2">
    <name type="scientific">Glutamicibacter bergerei</name>
    <dbReference type="NCBI Taxonomy" id="256702"/>
    <lineage>
        <taxon>Bacteria</taxon>
        <taxon>Bacillati</taxon>
        <taxon>Actinomycetota</taxon>
        <taxon>Actinomycetes</taxon>
        <taxon>Micrococcales</taxon>
        <taxon>Micrococcaceae</taxon>
        <taxon>Glutamicibacter</taxon>
    </lineage>
</organism>
<dbReference type="EMBL" id="JBHSHE010000063">
    <property type="protein sequence ID" value="MFC4717241.1"/>
    <property type="molecule type" value="Genomic_DNA"/>
</dbReference>
<evidence type="ECO:0000313" key="1">
    <source>
        <dbReference type="EMBL" id="MFC4717241.1"/>
    </source>
</evidence>
<sequence length="178" mass="19517">MAANPDSNQTRFSGAREQCGVKGVLEELRTNMEVVHVAGRIVRSKTAERVTELLGSREGRKHLSQYGWVEGMPVVMSESQEALEDVMALVSVHGRAVLVAMLDPRSADPLFLHVSAPNPALSIVYSVAQGTSIGALFEAAEHEGMMTFRVKYWKYSAVAHLIPAYRATATEAQLSYRN</sequence>
<keyword evidence="2" id="KW-1185">Reference proteome</keyword>
<gene>
    <name evidence="1" type="ORF">ACFO7V_14005</name>
</gene>
<dbReference type="RefSeq" id="WP_346059843.1">
    <property type="nucleotide sequence ID" value="NZ_BAAAVQ010000064.1"/>
</dbReference>
<dbReference type="Proteomes" id="UP001595884">
    <property type="component" value="Unassembled WGS sequence"/>
</dbReference>
<protein>
    <submittedName>
        <fullName evidence="1">Uncharacterized protein</fullName>
    </submittedName>
</protein>
<name>A0ABV9MMQ6_9MICC</name>